<evidence type="ECO:0000313" key="2">
    <source>
        <dbReference type="Proteomes" id="UP000823775"/>
    </source>
</evidence>
<sequence>MARVRASLRVKAQPATRVSSGVGSPEDDLLKRMSLADTLLGTSYSSQIGTEGKTPDLHVVLGFQDPAVVATSSYEGMPL</sequence>
<gene>
    <name evidence="1" type="ORF">HAX54_012592</name>
</gene>
<accession>A0ABS8TJZ7</accession>
<comment type="caution">
    <text evidence="1">The sequence shown here is derived from an EMBL/GenBank/DDBJ whole genome shotgun (WGS) entry which is preliminary data.</text>
</comment>
<evidence type="ECO:0000313" key="1">
    <source>
        <dbReference type="EMBL" id="MCD7471851.1"/>
    </source>
</evidence>
<proteinExistence type="predicted"/>
<reference evidence="1 2" key="1">
    <citation type="journal article" date="2021" name="BMC Genomics">
        <title>Datura genome reveals duplications of psychoactive alkaloid biosynthetic genes and high mutation rate following tissue culture.</title>
        <authorList>
            <person name="Rajewski A."/>
            <person name="Carter-House D."/>
            <person name="Stajich J."/>
            <person name="Litt A."/>
        </authorList>
    </citation>
    <scope>NUCLEOTIDE SEQUENCE [LARGE SCALE GENOMIC DNA]</scope>
    <source>
        <strain evidence="1">AR-01</strain>
    </source>
</reference>
<organism evidence="1 2">
    <name type="scientific">Datura stramonium</name>
    <name type="common">Jimsonweed</name>
    <name type="synonym">Common thornapple</name>
    <dbReference type="NCBI Taxonomy" id="4076"/>
    <lineage>
        <taxon>Eukaryota</taxon>
        <taxon>Viridiplantae</taxon>
        <taxon>Streptophyta</taxon>
        <taxon>Embryophyta</taxon>
        <taxon>Tracheophyta</taxon>
        <taxon>Spermatophyta</taxon>
        <taxon>Magnoliopsida</taxon>
        <taxon>eudicotyledons</taxon>
        <taxon>Gunneridae</taxon>
        <taxon>Pentapetalae</taxon>
        <taxon>asterids</taxon>
        <taxon>lamiids</taxon>
        <taxon>Solanales</taxon>
        <taxon>Solanaceae</taxon>
        <taxon>Solanoideae</taxon>
        <taxon>Datureae</taxon>
        <taxon>Datura</taxon>
    </lineage>
</organism>
<protein>
    <submittedName>
        <fullName evidence="1">Uncharacterized protein</fullName>
    </submittedName>
</protein>
<dbReference type="EMBL" id="JACEIK010001738">
    <property type="protein sequence ID" value="MCD7471851.1"/>
    <property type="molecule type" value="Genomic_DNA"/>
</dbReference>
<keyword evidence="2" id="KW-1185">Reference proteome</keyword>
<name>A0ABS8TJZ7_DATST</name>
<dbReference type="Proteomes" id="UP000823775">
    <property type="component" value="Unassembled WGS sequence"/>
</dbReference>